<feature type="domain" description="Integrase catalytic" evidence="3">
    <location>
        <begin position="219"/>
        <end position="381"/>
    </location>
</feature>
<dbReference type="InterPro" id="IPR025948">
    <property type="entry name" value="HTH-like_dom"/>
</dbReference>
<dbReference type="GO" id="GO:0004803">
    <property type="term" value="F:transposase activity"/>
    <property type="evidence" value="ECO:0007669"/>
    <property type="project" value="InterPro"/>
</dbReference>
<organism evidence="4 5">
    <name type="scientific">Arthrobacter psychrochitiniphilus</name>
    <dbReference type="NCBI Taxonomy" id="291045"/>
    <lineage>
        <taxon>Bacteria</taxon>
        <taxon>Bacillati</taxon>
        <taxon>Actinomycetota</taxon>
        <taxon>Actinomycetes</taxon>
        <taxon>Micrococcales</taxon>
        <taxon>Micrococcaceae</taxon>
        <taxon>Arthrobacter</taxon>
    </lineage>
</organism>
<dbReference type="InterPro" id="IPR001584">
    <property type="entry name" value="Integrase_cat-core"/>
</dbReference>
<keyword evidence="5" id="KW-1185">Reference proteome</keyword>
<dbReference type="NCBIfam" id="NF033516">
    <property type="entry name" value="transpos_IS3"/>
    <property type="match status" value="1"/>
</dbReference>
<dbReference type="OrthoDB" id="4281720at2"/>
<dbReference type="Gene3D" id="3.30.420.10">
    <property type="entry name" value="Ribonuclease H-like superfamily/Ribonuclease H"/>
    <property type="match status" value="1"/>
</dbReference>
<dbReference type="InterPro" id="IPR036397">
    <property type="entry name" value="RNaseH_sf"/>
</dbReference>
<evidence type="ECO:0000313" key="5">
    <source>
        <dbReference type="Proteomes" id="UP000246303"/>
    </source>
</evidence>
<dbReference type="InterPro" id="IPR050900">
    <property type="entry name" value="Transposase_IS3/IS150/IS904"/>
</dbReference>
<dbReference type="PROSITE" id="PS50994">
    <property type="entry name" value="INTEGRASE"/>
    <property type="match status" value="1"/>
</dbReference>
<evidence type="ECO:0000259" key="3">
    <source>
        <dbReference type="PROSITE" id="PS50994"/>
    </source>
</evidence>
<dbReference type="Pfam" id="PF13333">
    <property type="entry name" value="rve_2"/>
    <property type="match status" value="1"/>
</dbReference>
<protein>
    <submittedName>
        <fullName evidence="4">IS3 family transposase</fullName>
    </submittedName>
</protein>
<reference evidence="4 5" key="1">
    <citation type="submission" date="2018-05" db="EMBL/GenBank/DDBJ databases">
        <title>Genetic diversity of glacier-inhabiting Cryobacterium bacteria in China and description of Cryobacterium mengkeensis sp. nov. and Arthrobacter glacialis sp. nov.</title>
        <authorList>
            <person name="Liu Q."/>
            <person name="Xin Y.-H."/>
        </authorList>
    </citation>
    <scope>NUCLEOTIDE SEQUENCE [LARGE SCALE GENOMIC DNA]</scope>
    <source>
        <strain evidence="4 5">GP3</strain>
    </source>
</reference>
<comment type="caution">
    <text evidence="4">The sequence shown here is derived from an EMBL/GenBank/DDBJ whole genome shotgun (WGS) entry which is preliminary data.</text>
</comment>
<dbReference type="InterPro" id="IPR009057">
    <property type="entry name" value="Homeodomain-like_sf"/>
</dbReference>
<dbReference type="Pfam" id="PF01527">
    <property type="entry name" value="HTH_Tnp_1"/>
    <property type="match status" value="1"/>
</dbReference>
<evidence type="ECO:0000256" key="1">
    <source>
        <dbReference type="ARBA" id="ARBA00002286"/>
    </source>
</evidence>
<keyword evidence="2" id="KW-0175">Coiled coil</keyword>
<feature type="coiled-coil region" evidence="2">
    <location>
        <begin position="56"/>
        <end position="83"/>
    </location>
</feature>
<accession>A0A2V3DP04</accession>
<dbReference type="InterPro" id="IPR048020">
    <property type="entry name" value="Transpos_IS3"/>
</dbReference>
<dbReference type="SUPFAM" id="SSF53098">
    <property type="entry name" value="Ribonuclease H-like"/>
    <property type="match status" value="1"/>
</dbReference>
<dbReference type="PANTHER" id="PTHR46889">
    <property type="entry name" value="TRANSPOSASE INSF FOR INSERTION SEQUENCE IS3B-RELATED"/>
    <property type="match status" value="1"/>
</dbReference>
<dbReference type="PANTHER" id="PTHR46889:SF4">
    <property type="entry name" value="TRANSPOSASE INSO FOR INSERTION SEQUENCE ELEMENT IS911B-RELATED"/>
    <property type="match status" value="1"/>
</dbReference>
<dbReference type="InterPro" id="IPR002514">
    <property type="entry name" value="Transposase_8"/>
</dbReference>
<dbReference type="EMBL" id="QHLZ01000019">
    <property type="protein sequence ID" value="PXA63934.1"/>
    <property type="molecule type" value="Genomic_DNA"/>
</dbReference>
<sequence length="395" mass="44675">MPKAFPEEFRRDVVAVARKGESTIVQIAKDFGISPAALHRWLKIADVQDGVVPGVTKEESTELREAKKRIRLLEQEAEVMRRAVAYLFRDVNPKMMYPLVLELAAPQAPVRVPVAVTCRVLGFSRQAFYQWCANPLSDRDWEEAHLVNAALDIHAEEPTFGYRLIHDELVHEQGLVASETRVGRLCSENRILSVIHRRRGTGKKAGPAVHDDHVQRDFTATAANKLWLTDITEHHTSEGKLYLCAVKDVYSNRIVGYSIDSRMKASLAVNALQAAITQRAPQGTLIHSDRGSQFRSKKYVRLISSAGLQGSMGRVGACADNAAMESFFSLLQKNVLNQKRWETREELRLAIVVWIEKTYHRRRRQRRLGKLTPIEFETINKTTQSVTEISAQTVN</sequence>
<dbReference type="InterPro" id="IPR012337">
    <property type="entry name" value="RNaseH-like_sf"/>
</dbReference>
<dbReference type="Pfam" id="PF00665">
    <property type="entry name" value="rve"/>
    <property type="match status" value="1"/>
</dbReference>
<evidence type="ECO:0000313" key="4">
    <source>
        <dbReference type="EMBL" id="PXA63934.1"/>
    </source>
</evidence>
<name>A0A2V3DP04_9MICC</name>
<evidence type="ECO:0000256" key="2">
    <source>
        <dbReference type="SAM" id="Coils"/>
    </source>
</evidence>
<dbReference type="RefSeq" id="WP_110107908.1">
    <property type="nucleotide sequence ID" value="NZ_JACBZZ010000001.1"/>
</dbReference>
<dbReference type="GO" id="GO:0003677">
    <property type="term" value="F:DNA binding"/>
    <property type="evidence" value="ECO:0007669"/>
    <property type="project" value="InterPro"/>
</dbReference>
<comment type="function">
    <text evidence="1">Involved in the transposition of the insertion sequence.</text>
</comment>
<gene>
    <name evidence="4" type="ORF">CVS29_17625</name>
</gene>
<dbReference type="Pfam" id="PF13276">
    <property type="entry name" value="HTH_21"/>
    <property type="match status" value="1"/>
</dbReference>
<proteinExistence type="predicted"/>
<dbReference type="SUPFAM" id="SSF46689">
    <property type="entry name" value="Homeodomain-like"/>
    <property type="match status" value="1"/>
</dbReference>
<dbReference type="Proteomes" id="UP000246303">
    <property type="component" value="Unassembled WGS sequence"/>
</dbReference>
<dbReference type="Gene3D" id="1.10.10.60">
    <property type="entry name" value="Homeodomain-like"/>
    <property type="match status" value="1"/>
</dbReference>
<dbReference type="GO" id="GO:0006313">
    <property type="term" value="P:DNA transposition"/>
    <property type="evidence" value="ECO:0007669"/>
    <property type="project" value="InterPro"/>
</dbReference>
<dbReference type="GO" id="GO:0015074">
    <property type="term" value="P:DNA integration"/>
    <property type="evidence" value="ECO:0007669"/>
    <property type="project" value="InterPro"/>
</dbReference>
<dbReference type="AlphaFoldDB" id="A0A2V3DP04"/>